<dbReference type="AlphaFoldDB" id="A0A329QAX5"/>
<dbReference type="PANTHER" id="PTHR24320:SF148">
    <property type="entry name" value="NAD(P)-BINDING ROSSMANN-FOLD SUPERFAMILY PROTEIN"/>
    <property type="match status" value="1"/>
</dbReference>
<dbReference type="PRINTS" id="PR00080">
    <property type="entry name" value="SDRFAMILY"/>
</dbReference>
<reference evidence="4 5" key="1">
    <citation type="submission" date="2018-06" db="EMBL/GenBank/DDBJ databases">
        <title>Phytoactinopolyspora halophila sp. nov., a novel halophilic actinomycete isolated from a saline soil in China.</title>
        <authorList>
            <person name="Tang S.-K."/>
        </authorList>
    </citation>
    <scope>NUCLEOTIDE SEQUENCE [LARGE SCALE GENOMIC DNA]</scope>
    <source>
        <strain evidence="4 5">YIM 96934</strain>
    </source>
</reference>
<dbReference type="RefSeq" id="WP_112260326.1">
    <property type="nucleotide sequence ID" value="NZ_QMIG01000042.1"/>
</dbReference>
<evidence type="ECO:0000256" key="2">
    <source>
        <dbReference type="ARBA" id="ARBA00023002"/>
    </source>
</evidence>
<gene>
    <name evidence="4" type="ORF">DPM12_21100</name>
</gene>
<dbReference type="Pfam" id="PF00106">
    <property type="entry name" value="adh_short"/>
    <property type="match status" value="1"/>
</dbReference>
<dbReference type="OrthoDB" id="3237043at2"/>
<dbReference type="PRINTS" id="PR00081">
    <property type="entry name" value="GDHRDH"/>
</dbReference>
<dbReference type="Proteomes" id="UP000250462">
    <property type="component" value="Unassembled WGS sequence"/>
</dbReference>
<proteinExistence type="inferred from homology"/>
<organism evidence="4 5">
    <name type="scientific">Phytoactinopolyspora halophila</name>
    <dbReference type="NCBI Taxonomy" id="1981511"/>
    <lineage>
        <taxon>Bacteria</taxon>
        <taxon>Bacillati</taxon>
        <taxon>Actinomycetota</taxon>
        <taxon>Actinomycetes</taxon>
        <taxon>Jiangellales</taxon>
        <taxon>Jiangellaceae</taxon>
        <taxon>Phytoactinopolyspora</taxon>
    </lineage>
</organism>
<dbReference type="Gene3D" id="3.40.50.720">
    <property type="entry name" value="NAD(P)-binding Rossmann-like Domain"/>
    <property type="match status" value="1"/>
</dbReference>
<dbReference type="GO" id="GO:0016491">
    <property type="term" value="F:oxidoreductase activity"/>
    <property type="evidence" value="ECO:0007669"/>
    <property type="project" value="UniProtKB-KW"/>
</dbReference>
<dbReference type="PANTHER" id="PTHR24320">
    <property type="entry name" value="RETINOL DEHYDROGENASE"/>
    <property type="match status" value="1"/>
</dbReference>
<sequence length="282" mass="31093">MRGSSRTIVVAGATSGLVRHTAVELARAGHRMVLIGRDPSRAADLARAVPRAHVVVEDLSTSEGVERAAAQVRSVVDRVDTLVNGAGVMLPRRITTDEDIEMNFAVHHLAPFSLTSALLAELQRGDGRVVNVNSEGHRAPLRGSGAVRLQFDDLQSERSYDPFLVYSRTKLANLLFTYELHRRHPELTVVALHPGMIRTDLGRNFPRVRVMLFTAMLPPARKGAEPVVRLAAGSDLVNGAYYDKFQPTSSSNASYDVEDARRLWEITERLRGPFGARRDVPE</sequence>
<dbReference type="InterPro" id="IPR036291">
    <property type="entry name" value="NAD(P)-bd_dom_sf"/>
</dbReference>
<keyword evidence="5" id="KW-1185">Reference proteome</keyword>
<dbReference type="InterPro" id="IPR002347">
    <property type="entry name" value="SDR_fam"/>
</dbReference>
<evidence type="ECO:0000313" key="4">
    <source>
        <dbReference type="EMBL" id="RAW09474.1"/>
    </source>
</evidence>
<name>A0A329QAX5_9ACTN</name>
<dbReference type="EMBL" id="QMIG01000042">
    <property type="protein sequence ID" value="RAW09474.1"/>
    <property type="molecule type" value="Genomic_DNA"/>
</dbReference>
<keyword evidence="2" id="KW-0560">Oxidoreductase</keyword>
<dbReference type="SUPFAM" id="SSF51735">
    <property type="entry name" value="NAD(P)-binding Rossmann-fold domains"/>
    <property type="match status" value="1"/>
</dbReference>
<evidence type="ECO:0000256" key="1">
    <source>
        <dbReference type="ARBA" id="ARBA00006484"/>
    </source>
</evidence>
<evidence type="ECO:0000256" key="3">
    <source>
        <dbReference type="RuleBase" id="RU000363"/>
    </source>
</evidence>
<evidence type="ECO:0000313" key="5">
    <source>
        <dbReference type="Proteomes" id="UP000250462"/>
    </source>
</evidence>
<protein>
    <submittedName>
        <fullName evidence="4">Short-chain dehydrogenase</fullName>
    </submittedName>
</protein>
<comment type="similarity">
    <text evidence="1 3">Belongs to the short-chain dehydrogenases/reductases (SDR) family.</text>
</comment>
<comment type="caution">
    <text evidence="4">The sequence shown here is derived from an EMBL/GenBank/DDBJ whole genome shotgun (WGS) entry which is preliminary data.</text>
</comment>
<accession>A0A329QAX5</accession>